<dbReference type="GO" id="GO:0004803">
    <property type="term" value="F:transposase activity"/>
    <property type="evidence" value="ECO:0007669"/>
    <property type="project" value="InterPro"/>
</dbReference>
<proteinExistence type="predicted"/>
<accession>A0A1G1V6N1</accession>
<dbReference type="Gene3D" id="3.30.70.1290">
    <property type="entry name" value="Transposase IS200-like"/>
    <property type="match status" value="1"/>
</dbReference>
<dbReference type="InterPro" id="IPR036515">
    <property type="entry name" value="Transposase_17_sf"/>
</dbReference>
<dbReference type="PANTHER" id="PTHR34322:SF2">
    <property type="entry name" value="TRANSPOSASE IS200-LIKE DOMAIN-CONTAINING PROTEIN"/>
    <property type="match status" value="1"/>
</dbReference>
<protein>
    <recommendedName>
        <fullName evidence="1">Transposase IS200-like domain-containing protein</fullName>
    </recommendedName>
</protein>
<dbReference type="GO" id="GO:0003677">
    <property type="term" value="F:DNA binding"/>
    <property type="evidence" value="ECO:0007669"/>
    <property type="project" value="InterPro"/>
</dbReference>
<sequence>MPGRLSPLVTGEIYHIYNRGANRQDIFLQSRDYRRFIQTLSYYRFLGPKPKFSKFARGTITPVQLSDDKKLVELYCYCLMPNHFHLLLKQLKDNGILKFLGDLSNSYVKYGNTKHTRSGPLFEGRFRSVLVSSDEQFLHVSRYIHLNPLVSRLTGDLEGYRWSSYHDYMFGYSSPCSVGEVLDAFSGSTEKYRQFVYDQASYGEALEVIKHQLLDGED</sequence>
<dbReference type="PANTHER" id="PTHR34322">
    <property type="entry name" value="TRANSPOSASE, Y1_TNP DOMAIN-CONTAINING"/>
    <property type="match status" value="1"/>
</dbReference>
<dbReference type="Proteomes" id="UP000178319">
    <property type="component" value="Unassembled WGS sequence"/>
</dbReference>
<organism evidence="2 3">
    <name type="scientific">Candidatus Blackburnbacteria bacterium RIFCSPHIGHO2_02_FULL_44_20</name>
    <dbReference type="NCBI Taxonomy" id="1797516"/>
    <lineage>
        <taxon>Bacteria</taxon>
        <taxon>Candidatus Blackburniibacteriota</taxon>
    </lineage>
</organism>
<name>A0A1G1V6N1_9BACT</name>
<dbReference type="EMBL" id="MHBZ01000025">
    <property type="protein sequence ID" value="OGY11039.1"/>
    <property type="molecule type" value="Genomic_DNA"/>
</dbReference>
<evidence type="ECO:0000313" key="3">
    <source>
        <dbReference type="Proteomes" id="UP000178319"/>
    </source>
</evidence>
<evidence type="ECO:0000313" key="2">
    <source>
        <dbReference type="EMBL" id="OGY11039.1"/>
    </source>
</evidence>
<dbReference type="SMART" id="SM01321">
    <property type="entry name" value="Y1_Tnp"/>
    <property type="match status" value="1"/>
</dbReference>
<comment type="caution">
    <text evidence="2">The sequence shown here is derived from an EMBL/GenBank/DDBJ whole genome shotgun (WGS) entry which is preliminary data.</text>
</comment>
<evidence type="ECO:0000259" key="1">
    <source>
        <dbReference type="SMART" id="SM01321"/>
    </source>
</evidence>
<dbReference type="SUPFAM" id="SSF143422">
    <property type="entry name" value="Transposase IS200-like"/>
    <property type="match status" value="1"/>
</dbReference>
<dbReference type="AlphaFoldDB" id="A0A1G1V6N1"/>
<feature type="domain" description="Transposase IS200-like" evidence="1">
    <location>
        <begin position="9"/>
        <end position="147"/>
    </location>
</feature>
<reference evidence="2 3" key="1">
    <citation type="journal article" date="2016" name="Nat. Commun.">
        <title>Thousands of microbial genomes shed light on interconnected biogeochemical processes in an aquifer system.</title>
        <authorList>
            <person name="Anantharaman K."/>
            <person name="Brown C.T."/>
            <person name="Hug L.A."/>
            <person name="Sharon I."/>
            <person name="Castelle C.J."/>
            <person name="Probst A.J."/>
            <person name="Thomas B.C."/>
            <person name="Singh A."/>
            <person name="Wilkins M.J."/>
            <person name="Karaoz U."/>
            <person name="Brodie E.L."/>
            <person name="Williams K.H."/>
            <person name="Hubbard S.S."/>
            <person name="Banfield J.F."/>
        </authorList>
    </citation>
    <scope>NUCLEOTIDE SEQUENCE [LARGE SCALE GENOMIC DNA]</scope>
</reference>
<dbReference type="InterPro" id="IPR002686">
    <property type="entry name" value="Transposase_17"/>
</dbReference>
<gene>
    <name evidence="2" type="ORF">A3D26_03955</name>
</gene>
<dbReference type="GO" id="GO:0006313">
    <property type="term" value="P:DNA transposition"/>
    <property type="evidence" value="ECO:0007669"/>
    <property type="project" value="InterPro"/>
</dbReference>